<gene>
    <name evidence="10" type="ORF">O181_078788</name>
</gene>
<dbReference type="InterPro" id="IPR033745">
    <property type="entry name" value="Fis1_cytosol"/>
</dbReference>
<evidence type="ECO:0000313" key="10">
    <source>
        <dbReference type="EMBL" id="MBW0539073.1"/>
    </source>
</evidence>
<sequence>MITGASSDKLPYAADANLSLSPEELAILRRQFSNELAKGWVSAQTKFNLAWGLVKGSVKHGQVSEGIAILMEVYREEPSRRRECLYYLSLGHYKLGNYSEAKRFNDILLEKEPNNLQAKSLANMIEKAVTKEGYVGLSLVGGAAVHTTTLIRHDLFSSKFSHFNAARL</sequence>
<evidence type="ECO:0000256" key="8">
    <source>
        <dbReference type="ARBA" id="ARBA00023136"/>
    </source>
</evidence>
<comment type="function">
    <text evidence="9">Has a role in mitochondrial fission.</text>
</comment>
<dbReference type="Pfam" id="PF14853">
    <property type="entry name" value="Fis1_TPR_C"/>
    <property type="match status" value="1"/>
</dbReference>
<dbReference type="PANTHER" id="PTHR13247:SF0">
    <property type="entry name" value="MITOCHONDRIAL FISSION 1 PROTEIN"/>
    <property type="match status" value="1"/>
</dbReference>
<organism evidence="10 11">
    <name type="scientific">Austropuccinia psidii MF-1</name>
    <dbReference type="NCBI Taxonomy" id="1389203"/>
    <lineage>
        <taxon>Eukaryota</taxon>
        <taxon>Fungi</taxon>
        <taxon>Dikarya</taxon>
        <taxon>Basidiomycota</taxon>
        <taxon>Pucciniomycotina</taxon>
        <taxon>Pucciniomycetes</taxon>
        <taxon>Pucciniales</taxon>
        <taxon>Sphaerophragmiaceae</taxon>
        <taxon>Austropuccinia</taxon>
    </lineage>
</organism>
<keyword evidence="4" id="KW-0812">Transmembrane</keyword>
<dbReference type="GO" id="GO:0005778">
    <property type="term" value="C:peroxisomal membrane"/>
    <property type="evidence" value="ECO:0007669"/>
    <property type="project" value="TreeGrafter"/>
</dbReference>
<reference evidence="10" key="1">
    <citation type="submission" date="2021-03" db="EMBL/GenBank/DDBJ databases">
        <title>Draft genome sequence of rust myrtle Austropuccinia psidii MF-1, a brazilian biotype.</title>
        <authorList>
            <person name="Quecine M.C."/>
            <person name="Pachon D.M.R."/>
            <person name="Bonatelli M.L."/>
            <person name="Correr F.H."/>
            <person name="Franceschini L.M."/>
            <person name="Leite T.F."/>
            <person name="Margarido G.R.A."/>
            <person name="Almeida C.A."/>
            <person name="Ferrarezi J.A."/>
            <person name="Labate C.A."/>
        </authorList>
    </citation>
    <scope>NUCLEOTIDE SEQUENCE</scope>
    <source>
        <strain evidence="10">MF-1</strain>
    </source>
</reference>
<evidence type="ECO:0000256" key="7">
    <source>
        <dbReference type="ARBA" id="ARBA00023128"/>
    </source>
</evidence>
<evidence type="ECO:0000256" key="3">
    <source>
        <dbReference type="ARBA" id="ARBA00014314"/>
    </source>
</evidence>
<dbReference type="PANTHER" id="PTHR13247">
    <property type="entry name" value="TETRATRICOPEPTIDE REPEAT PROTEIN 11 TPR REPEAT PROTEIN 11"/>
    <property type="match status" value="1"/>
</dbReference>
<dbReference type="PIRSF" id="PIRSF008835">
    <property type="entry name" value="TPR_repeat_11_Fis1"/>
    <property type="match status" value="1"/>
</dbReference>
<dbReference type="GO" id="GO:0005741">
    <property type="term" value="C:mitochondrial outer membrane"/>
    <property type="evidence" value="ECO:0007669"/>
    <property type="project" value="UniProtKB-SubCell"/>
</dbReference>
<evidence type="ECO:0000256" key="4">
    <source>
        <dbReference type="ARBA" id="ARBA00022692"/>
    </source>
</evidence>
<dbReference type="GO" id="GO:0000422">
    <property type="term" value="P:autophagy of mitochondrion"/>
    <property type="evidence" value="ECO:0007669"/>
    <property type="project" value="TreeGrafter"/>
</dbReference>
<evidence type="ECO:0000256" key="1">
    <source>
        <dbReference type="ARBA" id="ARBA00004572"/>
    </source>
</evidence>
<comment type="domain">
    <text evidence="9">The C-terminus is required for mitochondrial localization, while the N-terminus is necessary for mitochondrial fission.</text>
</comment>
<dbReference type="InterPro" id="IPR016543">
    <property type="entry name" value="Fis1"/>
</dbReference>
<comment type="subcellular location">
    <subcellularLocation>
        <location evidence="1">Mitochondrion outer membrane</location>
        <topology evidence="1">Single-pass membrane protein</topology>
    </subcellularLocation>
</comment>
<dbReference type="GO" id="GO:0000266">
    <property type="term" value="P:mitochondrial fission"/>
    <property type="evidence" value="ECO:0007669"/>
    <property type="project" value="UniProtKB-UniRule"/>
</dbReference>
<dbReference type="Pfam" id="PF14852">
    <property type="entry name" value="Fis1_TPR_N"/>
    <property type="match status" value="1"/>
</dbReference>
<comment type="caution">
    <text evidence="10">The sequence shown here is derived from an EMBL/GenBank/DDBJ whole genome shotgun (WGS) entry which is preliminary data.</text>
</comment>
<keyword evidence="7 9" id="KW-0496">Mitochondrion</keyword>
<dbReference type="EMBL" id="AVOT02043664">
    <property type="protein sequence ID" value="MBW0539073.1"/>
    <property type="molecule type" value="Genomic_DNA"/>
</dbReference>
<keyword evidence="5 9" id="KW-1000">Mitochondrion outer membrane</keyword>
<evidence type="ECO:0000313" key="11">
    <source>
        <dbReference type="Proteomes" id="UP000765509"/>
    </source>
</evidence>
<dbReference type="CDD" id="cd12212">
    <property type="entry name" value="Fis1"/>
    <property type="match status" value="1"/>
</dbReference>
<dbReference type="OrthoDB" id="421154at2759"/>
<dbReference type="Proteomes" id="UP000765509">
    <property type="component" value="Unassembled WGS sequence"/>
</dbReference>
<keyword evidence="6" id="KW-1133">Transmembrane helix</keyword>
<keyword evidence="11" id="KW-1185">Reference proteome</keyword>
<dbReference type="SUPFAM" id="SSF48452">
    <property type="entry name" value="TPR-like"/>
    <property type="match status" value="1"/>
</dbReference>
<dbReference type="InterPro" id="IPR028058">
    <property type="entry name" value="Fis1_TPR_N"/>
</dbReference>
<keyword evidence="8 9" id="KW-0472">Membrane</keyword>
<evidence type="ECO:0000256" key="6">
    <source>
        <dbReference type="ARBA" id="ARBA00022989"/>
    </source>
</evidence>
<accession>A0A9Q3FFG7</accession>
<dbReference type="InterPro" id="IPR011990">
    <property type="entry name" value="TPR-like_helical_dom_sf"/>
</dbReference>
<dbReference type="AlphaFoldDB" id="A0A9Q3FFG7"/>
<dbReference type="Gene3D" id="1.25.40.10">
    <property type="entry name" value="Tetratricopeptide repeat domain"/>
    <property type="match status" value="1"/>
</dbReference>
<dbReference type="GO" id="GO:0016559">
    <property type="term" value="P:peroxisome fission"/>
    <property type="evidence" value="ECO:0007669"/>
    <property type="project" value="TreeGrafter"/>
</dbReference>
<proteinExistence type="inferred from homology"/>
<evidence type="ECO:0000256" key="2">
    <source>
        <dbReference type="ARBA" id="ARBA00008937"/>
    </source>
</evidence>
<comment type="similarity">
    <text evidence="2 9">Belongs to the FIS1 family.</text>
</comment>
<dbReference type="InterPro" id="IPR028061">
    <property type="entry name" value="Fis1_TPR_C"/>
</dbReference>
<evidence type="ECO:0000256" key="9">
    <source>
        <dbReference type="PIRNR" id="PIRNR008835"/>
    </source>
</evidence>
<name>A0A9Q3FFG7_9BASI</name>
<evidence type="ECO:0000256" key="5">
    <source>
        <dbReference type="ARBA" id="ARBA00022787"/>
    </source>
</evidence>
<protein>
    <recommendedName>
        <fullName evidence="3 9">Mitochondrial fission 1 protein</fullName>
    </recommendedName>
</protein>